<name>A0ABW6Y4B6_9ACTN</name>
<organism evidence="2 3">
    <name type="scientific">Streptomyces flavochromogenes</name>
    <dbReference type="NCBI Taxonomy" id="68199"/>
    <lineage>
        <taxon>Bacteria</taxon>
        <taxon>Bacillati</taxon>
        <taxon>Actinomycetota</taxon>
        <taxon>Actinomycetes</taxon>
        <taxon>Kitasatosporales</taxon>
        <taxon>Streptomycetaceae</taxon>
        <taxon>Streptomyces</taxon>
    </lineage>
</organism>
<evidence type="ECO:0000256" key="1">
    <source>
        <dbReference type="SAM" id="MobiDB-lite"/>
    </source>
</evidence>
<proteinExistence type="predicted"/>
<dbReference type="RefSeq" id="WP_388312305.1">
    <property type="nucleotide sequence ID" value="NZ_JBIBDZ010000028.1"/>
</dbReference>
<reference evidence="2 3" key="1">
    <citation type="submission" date="2024-10" db="EMBL/GenBank/DDBJ databases">
        <title>The Natural Products Discovery Center: Release of the First 8490 Sequenced Strains for Exploring Actinobacteria Biosynthetic Diversity.</title>
        <authorList>
            <person name="Kalkreuter E."/>
            <person name="Kautsar S.A."/>
            <person name="Yang D."/>
            <person name="Bader C.D."/>
            <person name="Teijaro C.N."/>
            <person name="Fluegel L."/>
            <person name="Davis C.M."/>
            <person name="Simpson J.R."/>
            <person name="Lauterbach L."/>
            <person name="Steele A.D."/>
            <person name="Gui C."/>
            <person name="Meng S."/>
            <person name="Li G."/>
            <person name="Viehrig K."/>
            <person name="Ye F."/>
            <person name="Su P."/>
            <person name="Kiefer A.F."/>
            <person name="Nichols A."/>
            <person name="Cepeda A.J."/>
            <person name="Yan W."/>
            <person name="Fan B."/>
            <person name="Jiang Y."/>
            <person name="Adhikari A."/>
            <person name="Zheng C.-J."/>
            <person name="Schuster L."/>
            <person name="Cowan T.M."/>
            <person name="Smanski M.J."/>
            <person name="Chevrette M.G."/>
            <person name="De Carvalho L.P.S."/>
            <person name="Shen B."/>
        </authorList>
    </citation>
    <scope>NUCLEOTIDE SEQUENCE [LARGE SCALE GENOMIC DNA]</scope>
    <source>
        <strain evidence="2 3">NPDC012605</strain>
    </source>
</reference>
<keyword evidence="3" id="KW-1185">Reference proteome</keyword>
<feature type="compositionally biased region" description="Low complexity" evidence="1">
    <location>
        <begin position="610"/>
        <end position="622"/>
    </location>
</feature>
<comment type="caution">
    <text evidence="2">The sequence shown here is derived from an EMBL/GenBank/DDBJ whole genome shotgun (WGS) entry which is preliminary data.</text>
</comment>
<evidence type="ECO:0008006" key="4">
    <source>
        <dbReference type="Google" id="ProtNLM"/>
    </source>
</evidence>
<protein>
    <recommendedName>
        <fullName evidence="4">Replication protein</fullName>
    </recommendedName>
</protein>
<sequence>MSRVRTTADTAPAVSAGFRVDSATRPAATPMAQLLQAQATAREAGRARRRSERRAASRDEARAHPVSPSPARADDSTPALHGGAAWEEVNSVSAAGQETGETGAARGVTAGQSADGCGVLVKRQDGRLRLRDGIQPMSGLRSVSLCERVPLGEAVGIRAVAGETTGFAGLVRCGSVWACPVCAARVRAERAAVLERYALAWLREGRGLYLVTLTVPHWKHVRLADYADEKGRPVKGQLSKLMDAWRGIGQGAWWVGRAVIRDGAPAAWSPAWEGDDAVRPRVLEDGRAVVWRKGFLDRHEVAGTTRTVEITDGANGWHSHLHALVWTEGAATREGADRIQAELSARWAKRCKTVGLPTPDPARGCRVDPATRDEAGQKALARYVAKVQERRADGTETARALASEVARGDVKVARGEKGRTPFELAELAVAGDDAARLRWLEYERATHGRRCLTWSHGLQERLAELAGEEPDERTDEELAEELAEAEARQANLAVARRPFREAVVQRRGGRADLALAGYVGGLPAVESLLSRWGLVSGVDFWRLDPLGPGLPTTGEQVARARQAREERAARLQAADDAVTSRTPRQWARVQEQRQEQQGTQRWHQANRARALEAGKAAAAAEGQAEDQAERERLAAGEEFRARLREVKARKAVG</sequence>
<evidence type="ECO:0000313" key="2">
    <source>
        <dbReference type="EMBL" id="MFF5924396.1"/>
    </source>
</evidence>
<gene>
    <name evidence="2" type="ORF">ACFY8C_39915</name>
</gene>
<feature type="compositionally biased region" description="Basic and acidic residues" evidence="1">
    <location>
        <begin position="53"/>
        <end position="63"/>
    </location>
</feature>
<accession>A0ABW6Y4B6</accession>
<feature type="region of interest" description="Disordered" evidence="1">
    <location>
        <begin position="610"/>
        <end position="632"/>
    </location>
</feature>
<dbReference type="Proteomes" id="UP001602370">
    <property type="component" value="Unassembled WGS sequence"/>
</dbReference>
<feature type="region of interest" description="Disordered" evidence="1">
    <location>
        <begin position="1"/>
        <end position="80"/>
    </location>
</feature>
<dbReference type="EMBL" id="JBIBDZ010000028">
    <property type="protein sequence ID" value="MFF5924396.1"/>
    <property type="molecule type" value="Genomic_DNA"/>
</dbReference>
<evidence type="ECO:0000313" key="3">
    <source>
        <dbReference type="Proteomes" id="UP001602370"/>
    </source>
</evidence>